<feature type="transmembrane region" description="Helical" evidence="1">
    <location>
        <begin position="36"/>
        <end position="57"/>
    </location>
</feature>
<comment type="caution">
    <text evidence="2">The sequence shown here is derived from an EMBL/GenBank/DDBJ whole genome shotgun (WGS) entry which is preliminary data.</text>
</comment>
<organism evidence="2 3">
    <name type="scientific">Natrialba swarupiae</name>
    <dbReference type="NCBI Taxonomy" id="2448032"/>
    <lineage>
        <taxon>Archaea</taxon>
        <taxon>Methanobacteriati</taxon>
        <taxon>Methanobacteriota</taxon>
        <taxon>Stenosarchaea group</taxon>
        <taxon>Halobacteria</taxon>
        <taxon>Halobacteriales</taxon>
        <taxon>Natrialbaceae</taxon>
        <taxon>Natrialba</taxon>
    </lineage>
</organism>
<evidence type="ECO:0008006" key="4">
    <source>
        <dbReference type="Google" id="ProtNLM"/>
    </source>
</evidence>
<name>A0A5D5AK07_9EURY</name>
<accession>A0A5D5AK07</accession>
<dbReference type="EMBL" id="VTAW01000010">
    <property type="protein sequence ID" value="TYT62228.1"/>
    <property type="molecule type" value="Genomic_DNA"/>
</dbReference>
<feature type="transmembrane region" description="Helical" evidence="1">
    <location>
        <begin position="77"/>
        <end position="95"/>
    </location>
</feature>
<dbReference type="RefSeq" id="WP_149081315.1">
    <property type="nucleotide sequence ID" value="NZ_VTAW01000010.1"/>
</dbReference>
<keyword evidence="1" id="KW-0812">Transmembrane</keyword>
<keyword evidence="3" id="KW-1185">Reference proteome</keyword>
<feature type="transmembrane region" description="Helical" evidence="1">
    <location>
        <begin position="178"/>
        <end position="199"/>
    </location>
</feature>
<protein>
    <recommendedName>
        <fullName evidence="4">Ferric oxidoreductase domain-containing protein</fullName>
    </recommendedName>
</protein>
<sequence>MSVDTNNELTHHLVVGAGSVVFAVLLWVAGYHEQRVVGAVPWFLLGLVMIVGPTVRLWPAIRRRFSGNFPVNWRAELGIWFAIWSVVHLLFVFQARDWDVVGYLADMSPWAFGSLVAVIIAVGLAATSNNSAYDYMGGKAWKWHQTVGAYTIFWLVTVHIYDRAYLRPGFPSDDPLHWLYLVTIVLVVALQLAAFATVVSHYRKTGEYPSGLN</sequence>
<feature type="transmembrane region" description="Helical" evidence="1">
    <location>
        <begin position="107"/>
        <end position="126"/>
    </location>
</feature>
<dbReference type="Proteomes" id="UP000324104">
    <property type="component" value="Unassembled WGS sequence"/>
</dbReference>
<evidence type="ECO:0000256" key="1">
    <source>
        <dbReference type="SAM" id="Phobius"/>
    </source>
</evidence>
<keyword evidence="1" id="KW-0472">Membrane</keyword>
<proteinExistence type="predicted"/>
<evidence type="ECO:0000313" key="3">
    <source>
        <dbReference type="Proteomes" id="UP000324104"/>
    </source>
</evidence>
<dbReference type="AlphaFoldDB" id="A0A5D5AK07"/>
<gene>
    <name evidence="2" type="ORF">FYC77_09765</name>
</gene>
<feature type="transmembrane region" description="Helical" evidence="1">
    <location>
        <begin position="147"/>
        <end position="166"/>
    </location>
</feature>
<evidence type="ECO:0000313" key="2">
    <source>
        <dbReference type="EMBL" id="TYT62228.1"/>
    </source>
</evidence>
<feature type="transmembrane region" description="Helical" evidence="1">
    <location>
        <begin position="12"/>
        <end position="30"/>
    </location>
</feature>
<reference evidence="2 3" key="1">
    <citation type="submission" date="2019-08" db="EMBL/GenBank/DDBJ databases">
        <title>Archaea genome.</title>
        <authorList>
            <person name="Kajale S."/>
            <person name="Shouche Y."/>
            <person name="Deshpande N."/>
            <person name="Sharma A."/>
        </authorList>
    </citation>
    <scope>NUCLEOTIDE SEQUENCE [LARGE SCALE GENOMIC DNA]</scope>
    <source>
        <strain evidence="2 3">ESP3B_9</strain>
    </source>
</reference>
<keyword evidence="1" id="KW-1133">Transmembrane helix</keyword>